<evidence type="ECO:0000313" key="1">
    <source>
        <dbReference type="EMBL" id="ERN11875.1"/>
    </source>
</evidence>
<dbReference type="Proteomes" id="UP000017836">
    <property type="component" value="Unassembled WGS sequence"/>
</dbReference>
<protein>
    <submittedName>
        <fullName evidence="1">Uncharacterized protein</fullName>
    </submittedName>
</protein>
<sequence length="52" mass="5842">MKTIEAGKLNEKVLSVFMNAGSESIIALIDSLQIPRNLFNPILPTRCKERQL</sequence>
<proteinExistence type="predicted"/>
<dbReference type="EMBL" id="KI392664">
    <property type="protein sequence ID" value="ERN11875.1"/>
    <property type="molecule type" value="Genomic_DNA"/>
</dbReference>
<keyword evidence="2" id="KW-1185">Reference proteome</keyword>
<accession>W1PWW1</accession>
<name>W1PWW1_AMBTC</name>
<dbReference type="Gramene" id="ERN11875">
    <property type="protein sequence ID" value="ERN11875"/>
    <property type="gene ID" value="AMTR_s00020p00173400"/>
</dbReference>
<dbReference type="AlphaFoldDB" id="W1PWW1"/>
<evidence type="ECO:0000313" key="2">
    <source>
        <dbReference type="Proteomes" id="UP000017836"/>
    </source>
</evidence>
<reference evidence="2" key="1">
    <citation type="journal article" date="2013" name="Science">
        <title>The Amborella genome and the evolution of flowering plants.</title>
        <authorList>
            <consortium name="Amborella Genome Project"/>
        </authorList>
    </citation>
    <scope>NUCLEOTIDE SEQUENCE [LARGE SCALE GENOMIC DNA]</scope>
</reference>
<gene>
    <name evidence="1" type="ORF">AMTR_s00020p00173400</name>
</gene>
<organism evidence="1 2">
    <name type="scientific">Amborella trichopoda</name>
    <dbReference type="NCBI Taxonomy" id="13333"/>
    <lineage>
        <taxon>Eukaryota</taxon>
        <taxon>Viridiplantae</taxon>
        <taxon>Streptophyta</taxon>
        <taxon>Embryophyta</taxon>
        <taxon>Tracheophyta</taxon>
        <taxon>Spermatophyta</taxon>
        <taxon>Magnoliopsida</taxon>
        <taxon>Amborellales</taxon>
        <taxon>Amborellaceae</taxon>
        <taxon>Amborella</taxon>
    </lineage>
</organism>
<dbReference type="HOGENOM" id="CLU_3089921_0_0_1"/>